<gene>
    <name evidence="1" type="ORF">SPELUC_LOCUS15998</name>
</gene>
<organism evidence="1 2">
    <name type="scientific">Cetraspora pellucida</name>
    <dbReference type="NCBI Taxonomy" id="1433469"/>
    <lineage>
        <taxon>Eukaryota</taxon>
        <taxon>Fungi</taxon>
        <taxon>Fungi incertae sedis</taxon>
        <taxon>Mucoromycota</taxon>
        <taxon>Glomeromycotina</taxon>
        <taxon>Glomeromycetes</taxon>
        <taxon>Diversisporales</taxon>
        <taxon>Gigasporaceae</taxon>
        <taxon>Cetraspora</taxon>
    </lineage>
</organism>
<accession>A0ACA9R310</accession>
<keyword evidence="2" id="KW-1185">Reference proteome</keyword>
<proteinExistence type="predicted"/>
<feature type="non-terminal residue" evidence="1">
    <location>
        <position position="42"/>
    </location>
</feature>
<feature type="non-terminal residue" evidence="1">
    <location>
        <position position="1"/>
    </location>
</feature>
<evidence type="ECO:0000313" key="2">
    <source>
        <dbReference type="Proteomes" id="UP000789366"/>
    </source>
</evidence>
<name>A0ACA9R310_9GLOM</name>
<dbReference type="EMBL" id="CAJVPW010056300">
    <property type="protein sequence ID" value="CAG8774715.1"/>
    <property type="molecule type" value="Genomic_DNA"/>
</dbReference>
<protein>
    <submittedName>
        <fullName evidence="1">13125_t:CDS:1</fullName>
    </submittedName>
</protein>
<comment type="caution">
    <text evidence="1">The sequence shown here is derived from an EMBL/GenBank/DDBJ whole genome shotgun (WGS) entry which is preliminary data.</text>
</comment>
<reference evidence="1" key="1">
    <citation type="submission" date="2021-06" db="EMBL/GenBank/DDBJ databases">
        <authorList>
            <person name="Kallberg Y."/>
            <person name="Tangrot J."/>
            <person name="Rosling A."/>
        </authorList>
    </citation>
    <scope>NUCLEOTIDE SEQUENCE</scope>
    <source>
        <strain evidence="1">28 12/20/2015</strain>
    </source>
</reference>
<dbReference type="Proteomes" id="UP000789366">
    <property type="component" value="Unassembled WGS sequence"/>
</dbReference>
<evidence type="ECO:0000313" key="1">
    <source>
        <dbReference type="EMBL" id="CAG8774715.1"/>
    </source>
</evidence>
<sequence>ITAKSYCHVMVDNLCWYAILTKQMFASDFRRATLHDGNSLRD</sequence>